<dbReference type="Pfam" id="PF02754">
    <property type="entry name" value="CCG"/>
    <property type="match status" value="2"/>
</dbReference>
<evidence type="ECO:0000313" key="8">
    <source>
        <dbReference type="EMBL" id="KIO46640.1"/>
    </source>
</evidence>
<keyword evidence="2" id="KW-0479">Metal-binding</keyword>
<evidence type="ECO:0000259" key="7">
    <source>
        <dbReference type="PROSITE" id="PS51379"/>
    </source>
</evidence>
<keyword evidence="6" id="KW-0472">Membrane</keyword>
<dbReference type="InterPro" id="IPR017900">
    <property type="entry name" value="4Fe4S_Fe_S_CS"/>
</dbReference>
<keyword evidence="1" id="KW-0004">4Fe-4S</keyword>
<feature type="transmembrane region" description="Helical" evidence="6">
    <location>
        <begin position="167"/>
        <end position="185"/>
    </location>
</feature>
<gene>
    <name evidence="8" type="ORF">BA92_01890</name>
    <name evidence="9" type="ORF">IE90_02885</name>
</gene>
<keyword evidence="4" id="KW-0408">Iron</keyword>
<protein>
    <recommendedName>
        <fullName evidence="7">4Fe-4S ferredoxin-type domain-containing protein</fullName>
    </recommendedName>
</protein>
<dbReference type="OrthoDB" id="9794954at2"/>
<dbReference type="Proteomes" id="UP000031937">
    <property type="component" value="Unassembled WGS sequence"/>
</dbReference>
<feature type="transmembrane region" description="Helical" evidence="6">
    <location>
        <begin position="219"/>
        <end position="237"/>
    </location>
</feature>
<dbReference type="InterPro" id="IPR051460">
    <property type="entry name" value="HdrC_iron-sulfur_subunit"/>
</dbReference>
<evidence type="ECO:0000256" key="3">
    <source>
        <dbReference type="ARBA" id="ARBA00023002"/>
    </source>
</evidence>
<keyword evidence="11" id="KW-1185">Reference proteome</keyword>
<evidence type="ECO:0000256" key="6">
    <source>
        <dbReference type="SAM" id="Phobius"/>
    </source>
</evidence>
<feature type="transmembrane region" description="Helical" evidence="6">
    <location>
        <begin position="128"/>
        <end position="147"/>
    </location>
</feature>
<keyword evidence="3" id="KW-0560">Oxidoreductase</keyword>
<dbReference type="InterPro" id="IPR004017">
    <property type="entry name" value="Cys_rich_dom"/>
</dbReference>
<dbReference type="GO" id="GO:0005886">
    <property type="term" value="C:plasma membrane"/>
    <property type="evidence" value="ECO:0007669"/>
    <property type="project" value="TreeGrafter"/>
</dbReference>
<comment type="caution">
    <text evidence="8">The sequence shown here is derived from an EMBL/GenBank/DDBJ whole genome shotgun (WGS) entry which is preliminary data.</text>
</comment>
<dbReference type="PANTHER" id="PTHR43255:SF1">
    <property type="entry name" value="IRON-SULFUR-BINDING OXIDOREDUCTASE FADF-RELATED"/>
    <property type="match status" value="1"/>
</dbReference>
<evidence type="ECO:0000256" key="4">
    <source>
        <dbReference type="ARBA" id="ARBA00023004"/>
    </source>
</evidence>
<dbReference type="EMBL" id="JPIT01000008">
    <property type="protein sequence ID" value="KIO46981.1"/>
    <property type="molecule type" value="Genomic_DNA"/>
</dbReference>
<dbReference type="PROSITE" id="PS51379">
    <property type="entry name" value="4FE4S_FER_2"/>
    <property type="match status" value="2"/>
</dbReference>
<evidence type="ECO:0000313" key="11">
    <source>
        <dbReference type="Proteomes" id="UP000031980"/>
    </source>
</evidence>
<dbReference type="EMBL" id="JPIU01000025">
    <property type="protein sequence ID" value="KIO46640.1"/>
    <property type="molecule type" value="Genomic_DNA"/>
</dbReference>
<keyword evidence="6" id="KW-0812">Transmembrane</keyword>
<evidence type="ECO:0000313" key="9">
    <source>
        <dbReference type="EMBL" id="KIO46981.1"/>
    </source>
</evidence>
<dbReference type="Proteomes" id="UP000031980">
    <property type="component" value="Unassembled WGS sequence"/>
</dbReference>
<feature type="domain" description="4Fe-4S ferredoxin-type" evidence="7">
    <location>
        <begin position="306"/>
        <end position="341"/>
    </location>
</feature>
<dbReference type="Gene3D" id="3.30.70.20">
    <property type="match status" value="1"/>
</dbReference>
<proteinExistence type="predicted"/>
<dbReference type="InterPro" id="IPR017896">
    <property type="entry name" value="4Fe4S_Fe-S-bd"/>
</dbReference>
<evidence type="ECO:0000256" key="2">
    <source>
        <dbReference type="ARBA" id="ARBA00022723"/>
    </source>
</evidence>
<dbReference type="Pfam" id="PF13183">
    <property type="entry name" value="Fer4_8"/>
    <property type="match status" value="1"/>
</dbReference>
<feature type="transmembrane region" description="Helical" evidence="6">
    <location>
        <begin position="72"/>
        <end position="91"/>
    </location>
</feature>
<accession>A0A0C3R8C3</accession>
<keyword evidence="5" id="KW-0411">Iron-sulfur</keyword>
<dbReference type="Gene3D" id="1.20.950.20">
    <property type="entry name" value="Transmembrane di-heme cytochromes, Chain C"/>
    <property type="match status" value="1"/>
</dbReference>
<sequence>MYYDHFVLPFTIGLNILLIYLCFKYYRWIKSFPKADRIKIRKGLFSTRTIRSAKEIFQESLIHRNIFRTNPMLGYMHMTFAFGWFLLIVIGKIESMVYHTSAFNPPYFAIFFRYFHPAKETFPYSETFAFLMDTILLFLLIGILLAVTKRFYSALFGMKKTTNQKPYDLLILTVLWLIFPVRFLAESFTSGTNGAGSYLTYNAGNFFAQYLPVEHLSYAAWWTYSSLLGLFFLLLPFSRYMHIPTEMVYIFLKNWGIKQGKKYNGFSEIQVNACSRCGICINACQLNSSCEINDVQPVYFLRRLRDKKEYDKQAENCLMCGRCEQSCPVGINLNAIRLSKRPDINRVTKETYAYIPQPDIQPAKVAYFAGCMSHLTPGIIKSMRQIFERAHVDYTFIDKEAGICCGRPSALSGNWNAAKIIMDHNQEAIEASGAQILVTSCPICYKTFKEDYTLKLQIMHHTEYLDLLIENGQLQVRSNDLKTVFHNPCELGRGCGVVEAPENVLKQVSRKIATAYDGKKSLCCGGSLANTAIDSNQKTKISTDTVKAYAAYQPDVIVTACPLCKKTLMKTSQNIPVKDIAEVVADN</sequence>
<dbReference type="PROSITE" id="PS00198">
    <property type="entry name" value="4FE4S_FER_1"/>
    <property type="match status" value="1"/>
</dbReference>
<dbReference type="SUPFAM" id="SSF103501">
    <property type="entry name" value="Respiratory nitrate reductase 1 gamma chain"/>
    <property type="match status" value="1"/>
</dbReference>
<dbReference type="GO" id="GO:0016491">
    <property type="term" value="F:oxidoreductase activity"/>
    <property type="evidence" value="ECO:0007669"/>
    <property type="project" value="UniProtKB-ARBA"/>
</dbReference>
<feature type="transmembrane region" description="Helical" evidence="6">
    <location>
        <begin position="6"/>
        <end position="26"/>
    </location>
</feature>
<dbReference type="AlphaFoldDB" id="A0A0C3R8C3"/>
<evidence type="ECO:0000256" key="5">
    <source>
        <dbReference type="ARBA" id="ARBA00023014"/>
    </source>
</evidence>
<dbReference type="SUPFAM" id="SSF46548">
    <property type="entry name" value="alpha-helical ferredoxin"/>
    <property type="match status" value="1"/>
</dbReference>
<organism evidence="8 11">
    <name type="scientific">Sanguibacteroides justesenii</name>
    <dbReference type="NCBI Taxonomy" id="1547597"/>
    <lineage>
        <taxon>Bacteria</taxon>
        <taxon>Pseudomonadati</taxon>
        <taxon>Bacteroidota</taxon>
        <taxon>Bacteroidia</taxon>
        <taxon>Bacteroidales</taxon>
        <taxon>Porphyromonadaceae</taxon>
        <taxon>Sanguibacteroides</taxon>
    </lineage>
</organism>
<dbReference type="GO" id="GO:0046872">
    <property type="term" value="F:metal ion binding"/>
    <property type="evidence" value="ECO:0007669"/>
    <property type="project" value="UniProtKB-KW"/>
</dbReference>
<evidence type="ECO:0000313" key="10">
    <source>
        <dbReference type="Proteomes" id="UP000031937"/>
    </source>
</evidence>
<feature type="domain" description="4Fe-4S ferredoxin-type" evidence="7">
    <location>
        <begin position="265"/>
        <end position="295"/>
    </location>
</feature>
<name>A0A0C3R8C3_9PORP</name>
<dbReference type="PANTHER" id="PTHR43255">
    <property type="entry name" value="IRON-SULFUR-BINDING OXIDOREDUCTASE FADF-RELATED-RELATED"/>
    <property type="match status" value="1"/>
</dbReference>
<reference evidence="9 10" key="2">
    <citation type="submission" date="2014-07" db="EMBL/GenBank/DDBJ databases">
        <title>Porphyromonadaceae bacterium OUH 334697 = ATCC BAA-2682 = DSM 28341 draft genome.</title>
        <authorList>
            <person name="Sydenham T.V."/>
            <person name="Hasman H."/>
            <person name="Justesen U.S."/>
        </authorList>
    </citation>
    <scope>NUCLEOTIDE SEQUENCE [LARGE SCALE GENOMIC DNA]</scope>
    <source>
        <strain evidence="9 10">OUH 334697</strain>
    </source>
</reference>
<evidence type="ECO:0000256" key="1">
    <source>
        <dbReference type="ARBA" id="ARBA00022485"/>
    </source>
</evidence>
<keyword evidence="6" id="KW-1133">Transmembrane helix</keyword>
<dbReference type="InterPro" id="IPR036197">
    <property type="entry name" value="NarG-like_sf"/>
</dbReference>
<reference evidence="8 11" key="1">
    <citation type="submission" date="2014-07" db="EMBL/GenBank/DDBJ databases">
        <title>Porphyromonadaceae bacterium OUH 308042 = ATCC BAA-2681 = DSM 28342 draft genome.</title>
        <authorList>
            <person name="Sydenham T.V."/>
            <person name="Hasman H."/>
            <person name="Justensen U.S."/>
        </authorList>
    </citation>
    <scope>NUCLEOTIDE SEQUENCE [LARGE SCALE GENOMIC DNA]</scope>
    <source>
        <strain evidence="8 11">OUH 308042</strain>
    </source>
</reference>
<dbReference type="GO" id="GO:0051536">
    <property type="term" value="F:iron-sulfur cluster binding"/>
    <property type="evidence" value="ECO:0007669"/>
    <property type="project" value="UniProtKB-KW"/>
</dbReference>